<comment type="caution">
    <text evidence="2">The sequence shown here is derived from an EMBL/GenBank/DDBJ whole genome shotgun (WGS) entry which is preliminary data.</text>
</comment>
<dbReference type="InterPro" id="IPR055354">
    <property type="entry name" value="DUF7507"/>
</dbReference>
<dbReference type="PANTHER" id="PTHR34819">
    <property type="entry name" value="LARGE CYSTEINE-RICH PERIPLASMIC PROTEIN OMCB"/>
    <property type="match status" value="1"/>
</dbReference>
<feature type="non-terminal residue" evidence="2">
    <location>
        <position position="285"/>
    </location>
</feature>
<dbReference type="Pfam" id="PF24346">
    <property type="entry name" value="DUF7507"/>
    <property type="match status" value="2"/>
</dbReference>
<dbReference type="EMBL" id="BARS01011036">
    <property type="protein sequence ID" value="GAF99063.1"/>
    <property type="molecule type" value="Genomic_DNA"/>
</dbReference>
<accession>X0TZS8</accession>
<dbReference type="PANTHER" id="PTHR34819:SF3">
    <property type="entry name" value="CELL SURFACE PROTEIN"/>
    <property type="match status" value="1"/>
</dbReference>
<organism evidence="2">
    <name type="scientific">marine sediment metagenome</name>
    <dbReference type="NCBI Taxonomy" id="412755"/>
    <lineage>
        <taxon>unclassified sequences</taxon>
        <taxon>metagenomes</taxon>
        <taxon>ecological metagenomes</taxon>
    </lineage>
</organism>
<dbReference type="InterPro" id="IPR047589">
    <property type="entry name" value="DUF11_rpt"/>
</dbReference>
<feature type="domain" description="DUF7507" evidence="1">
    <location>
        <begin position="76"/>
        <end position="159"/>
    </location>
</feature>
<dbReference type="NCBIfam" id="TIGR01451">
    <property type="entry name" value="B_ant_repeat"/>
    <property type="match status" value="2"/>
</dbReference>
<feature type="non-terminal residue" evidence="2">
    <location>
        <position position="1"/>
    </location>
</feature>
<name>X0TZS8_9ZZZZ</name>
<dbReference type="AlphaFoldDB" id="X0TZS8"/>
<proteinExistence type="predicted"/>
<evidence type="ECO:0000259" key="1">
    <source>
        <dbReference type="Pfam" id="PF24346"/>
    </source>
</evidence>
<reference evidence="2" key="1">
    <citation type="journal article" date="2014" name="Front. Microbiol.">
        <title>High frequency of phylogenetically diverse reductive dehalogenase-homologous genes in deep subseafloor sedimentary metagenomes.</title>
        <authorList>
            <person name="Kawai M."/>
            <person name="Futagami T."/>
            <person name="Toyoda A."/>
            <person name="Takaki Y."/>
            <person name="Nishi S."/>
            <person name="Hori S."/>
            <person name="Arai W."/>
            <person name="Tsubouchi T."/>
            <person name="Morono Y."/>
            <person name="Uchiyama I."/>
            <person name="Ito T."/>
            <person name="Fujiyama A."/>
            <person name="Inagaki F."/>
            <person name="Takami H."/>
        </authorList>
    </citation>
    <scope>NUCLEOTIDE SEQUENCE</scope>
    <source>
        <strain evidence="2">Expedition CK06-06</strain>
    </source>
</reference>
<feature type="domain" description="DUF7507" evidence="1">
    <location>
        <begin position="182"/>
        <end position="265"/>
    </location>
</feature>
<gene>
    <name evidence="2" type="ORF">S01H1_20227</name>
</gene>
<evidence type="ECO:0000313" key="2">
    <source>
        <dbReference type="EMBL" id="GAF99063.1"/>
    </source>
</evidence>
<protein>
    <recommendedName>
        <fullName evidence="1">DUF7507 domain-containing protein</fullName>
    </recommendedName>
</protein>
<dbReference type="InterPro" id="IPR051172">
    <property type="entry name" value="Chlamydia_OmcB"/>
</dbReference>
<sequence>VSLNLVNFTDTLMGDITGNFTATLAAGANESWGYDYVTNVSDTDPLNNTAEAHYNITGLPNDINATDTVSIEVVTPGVNVTKTADNNITKAGDTVHFNITVRNTGNVSLNLVNFTDTLMGDITGNFSSPLAAGANQSWGYDYVTNVTDTDPLNNTAEAHYNITGLPNDINATDTVSIEVVTPGVNVTKTADNNITKAGDTVHFNITVRNTGNVSLNLVNFTDTLMGDITGNFSSPLAAGANQSWGYDYVTNVSDTDPLNNTAEAHYNITGLPNDINATDTVSIEV</sequence>